<feature type="modified residue" description="Phosphohistidine" evidence="14">
    <location>
        <position position="715"/>
    </location>
</feature>
<evidence type="ECO:0000256" key="13">
    <source>
        <dbReference type="ARBA" id="ARBA00023136"/>
    </source>
</evidence>
<dbReference type="InterPro" id="IPR036641">
    <property type="entry name" value="HPT_dom_sf"/>
</dbReference>
<evidence type="ECO:0000313" key="21">
    <source>
        <dbReference type="Proteomes" id="UP000490980"/>
    </source>
</evidence>
<dbReference type="Pfam" id="PF00072">
    <property type="entry name" value="Response_reg"/>
    <property type="match status" value="1"/>
</dbReference>
<dbReference type="InterPro" id="IPR001789">
    <property type="entry name" value="Sig_transdc_resp-reg_receiver"/>
</dbReference>
<dbReference type="Proteomes" id="UP000490980">
    <property type="component" value="Unassembled WGS sequence"/>
</dbReference>
<dbReference type="SUPFAM" id="SSF55874">
    <property type="entry name" value="ATPase domain of HSP90 chaperone/DNA topoisomerase II/histidine kinase"/>
    <property type="match status" value="1"/>
</dbReference>
<dbReference type="PROSITE" id="PS50109">
    <property type="entry name" value="HIS_KIN"/>
    <property type="match status" value="1"/>
</dbReference>
<keyword evidence="13" id="KW-0472">Membrane</keyword>
<dbReference type="InterPro" id="IPR036890">
    <property type="entry name" value="HATPase_C_sf"/>
</dbReference>
<dbReference type="GO" id="GO:0000155">
    <property type="term" value="F:phosphorelay sensor kinase activity"/>
    <property type="evidence" value="ECO:0007669"/>
    <property type="project" value="InterPro"/>
</dbReference>
<dbReference type="PANTHER" id="PTHR43047:SF72">
    <property type="entry name" value="OSMOSENSING HISTIDINE PROTEIN KINASE SLN1"/>
    <property type="match status" value="1"/>
</dbReference>
<evidence type="ECO:0000256" key="15">
    <source>
        <dbReference type="PROSITE-ProRule" id="PRU00169"/>
    </source>
</evidence>
<keyword evidence="5" id="KW-0997">Cell inner membrane</keyword>
<dbReference type="CDD" id="cd00088">
    <property type="entry name" value="HPT"/>
    <property type="match status" value="1"/>
</dbReference>
<keyword evidence="11" id="KW-1133">Transmembrane helix</keyword>
<feature type="domain" description="Response regulatory" evidence="18">
    <location>
        <begin position="559"/>
        <end position="678"/>
    </location>
</feature>
<dbReference type="GO" id="GO:0005886">
    <property type="term" value="C:plasma membrane"/>
    <property type="evidence" value="ECO:0007669"/>
    <property type="project" value="UniProtKB-SubCell"/>
</dbReference>
<dbReference type="PANTHER" id="PTHR43047">
    <property type="entry name" value="TWO-COMPONENT HISTIDINE PROTEIN KINASE"/>
    <property type="match status" value="1"/>
</dbReference>
<protein>
    <recommendedName>
        <fullName evidence="3">histidine kinase</fullName>
        <ecNumber evidence="3">2.7.13.3</ecNumber>
    </recommendedName>
</protein>
<dbReference type="Gene3D" id="1.10.287.130">
    <property type="match status" value="1"/>
</dbReference>
<evidence type="ECO:0000256" key="1">
    <source>
        <dbReference type="ARBA" id="ARBA00000085"/>
    </source>
</evidence>
<dbReference type="SMART" id="SM00387">
    <property type="entry name" value="HATPase_c"/>
    <property type="match status" value="1"/>
</dbReference>
<proteinExistence type="predicted"/>
<keyword evidence="8" id="KW-0812">Transmembrane</keyword>
<keyword evidence="10" id="KW-0067">ATP-binding</keyword>
<dbReference type="PROSITE" id="PS50894">
    <property type="entry name" value="HPT"/>
    <property type="match status" value="1"/>
</dbReference>
<reference evidence="20 21" key="1">
    <citation type="submission" date="2020-03" db="EMBL/GenBank/DDBJ databases">
        <authorList>
            <person name="Lai Q."/>
        </authorList>
    </citation>
    <scope>NUCLEOTIDE SEQUENCE [LARGE SCALE GENOMIC DNA]</scope>
    <source>
        <strain evidence="20 21">CCUG 25036</strain>
    </source>
</reference>
<dbReference type="Gene3D" id="3.30.565.10">
    <property type="entry name" value="Histidine kinase-like ATPase, C-terminal domain"/>
    <property type="match status" value="1"/>
</dbReference>
<dbReference type="InterPro" id="IPR011006">
    <property type="entry name" value="CheY-like_superfamily"/>
</dbReference>
<dbReference type="SMART" id="SM00062">
    <property type="entry name" value="PBPb"/>
    <property type="match status" value="1"/>
</dbReference>
<sequence length="761" mass="82377">MMAFVARMALLMMVCVACAAATTAPPDEAAVKRWAAAHPAVEVVLDDQLGGEVAGGEANPLVTEYLKLASRNTGVKFETFKVKSWVEAVKAFRDGRADVLPSLSDRLLTADAGPGVILSTPFYVGRTLIISRTVGPEKLDLYALKGRTVAFRKGGAYEEWLRREHPEIQRVPLDDIVQVLAAVESGIAYAAVGVDVSYYPIIRRDYPLTLHVAGDVPEMPITVRVAVRADQPELLALVQGALEGIGDGENKRIVERWLQTVYLRAPTLAQIIAIYRTQLLIGAGLLLFSLYWMRRAQLISKRSEKQKTMLLAVVSHEVRNAVNAVTSSIDLLGRTSLDGPQRDLMAIAASSSRNLQDMLRNALDFARNESAGFTPDLDACDAYAVAREVLHSHHVALEGKGVKTRLQLPLGPLPWLLLDSARLRQVLDNLVGNAVKFTTKGHVGVSLWQDDGGTASDHVRRLYVEVSDSGEGIPDAMQRTVFKAFGQAHGARSRRLGGAGLGLAVCRDIVSQLGGTLELTSAVGVGTTVRLILPTSLVPAEDGEEDAWHGDDEAAGEGMVLLVEDHPANRQVLAAQLRHLGYEVATAGDGREAIDRFGMGDIEAVLLDCELPDMPGYDVARELRAIEGRDHTGPVKLVAISANTGEEHVRRCEAAGIDVVLGKPLDLPALRRALSDPFDIGQARETFRVESRADLQHIRRALDQGERADASRAAHRMRGGALICGVTDVAEALDELEALLRSPKADVDALHALLERIETML</sequence>
<comment type="caution">
    <text evidence="20">The sequence shown here is derived from an EMBL/GenBank/DDBJ whole genome shotgun (WGS) entry which is preliminary data.</text>
</comment>
<dbReference type="Gene3D" id="3.40.50.2300">
    <property type="match status" value="1"/>
</dbReference>
<dbReference type="EC" id="2.7.13.3" evidence="3"/>
<dbReference type="CDD" id="cd17546">
    <property type="entry name" value="REC_hyHK_CKI1_RcsC-like"/>
    <property type="match status" value="1"/>
</dbReference>
<evidence type="ECO:0000256" key="4">
    <source>
        <dbReference type="ARBA" id="ARBA00022475"/>
    </source>
</evidence>
<feature type="domain" description="HPt" evidence="19">
    <location>
        <begin position="676"/>
        <end position="761"/>
    </location>
</feature>
<dbReference type="SUPFAM" id="SSF53850">
    <property type="entry name" value="Periplasmic binding protein-like II"/>
    <property type="match status" value="1"/>
</dbReference>
<keyword evidence="10" id="KW-0547">Nucleotide-binding</keyword>
<comment type="catalytic activity">
    <reaction evidence="1">
        <text>ATP + protein L-histidine = ADP + protein N-phospho-L-histidine.</text>
        <dbReference type="EC" id="2.7.13.3"/>
    </reaction>
</comment>
<comment type="subcellular location">
    <subcellularLocation>
        <location evidence="2">Cell inner membrane</location>
        <topology evidence="2">Multi-pass membrane protein</topology>
    </subcellularLocation>
</comment>
<dbReference type="InterPro" id="IPR005467">
    <property type="entry name" value="His_kinase_dom"/>
</dbReference>
<name>A0A7X5UA60_9GAMM</name>
<feature type="chain" id="PRO_5030519028" description="histidine kinase" evidence="16">
    <location>
        <begin position="20"/>
        <end position="761"/>
    </location>
</feature>
<evidence type="ECO:0000313" key="20">
    <source>
        <dbReference type="EMBL" id="NII06776.1"/>
    </source>
</evidence>
<dbReference type="SUPFAM" id="SSF52172">
    <property type="entry name" value="CheY-like"/>
    <property type="match status" value="1"/>
</dbReference>
<evidence type="ECO:0000256" key="8">
    <source>
        <dbReference type="ARBA" id="ARBA00022692"/>
    </source>
</evidence>
<evidence type="ECO:0000256" key="10">
    <source>
        <dbReference type="ARBA" id="ARBA00022840"/>
    </source>
</evidence>
<organism evidence="20 21">
    <name type="scientific">Luteibacter anthropi</name>
    <dbReference type="NCBI Taxonomy" id="564369"/>
    <lineage>
        <taxon>Bacteria</taxon>
        <taxon>Pseudomonadati</taxon>
        <taxon>Pseudomonadota</taxon>
        <taxon>Gammaproteobacteria</taxon>
        <taxon>Lysobacterales</taxon>
        <taxon>Rhodanobacteraceae</taxon>
        <taxon>Luteibacter</taxon>
    </lineage>
</organism>
<evidence type="ECO:0000256" key="11">
    <source>
        <dbReference type="ARBA" id="ARBA00022989"/>
    </source>
</evidence>
<evidence type="ECO:0000256" key="6">
    <source>
        <dbReference type="ARBA" id="ARBA00022553"/>
    </source>
</evidence>
<keyword evidence="7" id="KW-0808">Transferase</keyword>
<keyword evidence="16" id="KW-0732">Signal</keyword>
<evidence type="ECO:0000259" key="17">
    <source>
        <dbReference type="PROSITE" id="PS50109"/>
    </source>
</evidence>
<dbReference type="SMART" id="SM00388">
    <property type="entry name" value="HisKA"/>
    <property type="match status" value="1"/>
</dbReference>
<dbReference type="CDD" id="cd16922">
    <property type="entry name" value="HATPase_EvgS-ArcB-TorS-like"/>
    <property type="match status" value="1"/>
</dbReference>
<keyword evidence="12" id="KW-0902">Two-component regulatory system</keyword>
<keyword evidence="9" id="KW-0418">Kinase</keyword>
<dbReference type="Pfam" id="PF02518">
    <property type="entry name" value="HATPase_c"/>
    <property type="match status" value="1"/>
</dbReference>
<evidence type="ECO:0000256" key="7">
    <source>
        <dbReference type="ARBA" id="ARBA00022679"/>
    </source>
</evidence>
<keyword evidence="4" id="KW-1003">Cell membrane</keyword>
<evidence type="ECO:0000256" key="5">
    <source>
        <dbReference type="ARBA" id="ARBA00022519"/>
    </source>
</evidence>
<dbReference type="PRINTS" id="PR00344">
    <property type="entry name" value="BCTRLSENSOR"/>
</dbReference>
<evidence type="ECO:0000256" key="2">
    <source>
        <dbReference type="ARBA" id="ARBA00004429"/>
    </source>
</evidence>
<dbReference type="EMBL" id="JAARLZ010000005">
    <property type="protein sequence ID" value="NII06776.1"/>
    <property type="molecule type" value="Genomic_DNA"/>
</dbReference>
<dbReference type="InterPro" id="IPR001638">
    <property type="entry name" value="Solute-binding_3/MltF_N"/>
</dbReference>
<dbReference type="InterPro" id="IPR004358">
    <property type="entry name" value="Sig_transdc_His_kin-like_C"/>
</dbReference>
<dbReference type="SMART" id="SM00448">
    <property type="entry name" value="REC"/>
    <property type="match status" value="1"/>
</dbReference>
<dbReference type="CDD" id="cd01007">
    <property type="entry name" value="PBP2_BvgS_HisK_like"/>
    <property type="match status" value="1"/>
</dbReference>
<dbReference type="CDD" id="cd00082">
    <property type="entry name" value="HisKA"/>
    <property type="match status" value="1"/>
</dbReference>
<dbReference type="AlphaFoldDB" id="A0A7X5UA60"/>
<dbReference type="InterPro" id="IPR008207">
    <property type="entry name" value="Sig_transdc_His_kin_Hpt_dom"/>
</dbReference>
<feature type="modified residue" description="4-aspartylphosphate" evidence="15">
    <location>
        <position position="608"/>
    </location>
</feature>
<dbReference type="GO" id="GO:0009927">
    <property type="term" value="F:histidine phosphotransfer kinase activity"/>
    <property type="evidence" value="ECO:0007669"/>
    <property type="project" value="TreeGrafter"/>
</dbReference>
<evidence type="ECO:0000256" key="3">
    <source>
        <dbReference type="ARBA" id="ARBA00012438"/>
    </source>
</evidence>
<keyword evidence="6 15" id="KW-0597">Phosphoprotein</keyword>
<dbReference type="InterPro" id="IPR003661">
    <property type="entry name" value="HisK_dim/P_dom"/>
</dbReference>
<feature type="signal peptide" evidence="16">
    <location>
        <begin position="1"/>
        <end position="19"/>
    </location>
</feature>
<evidence type="ECO:0000256" key="14">
    <source>
        <dbReference type="PROSITE-ProRule" id="PRU00110"/>
    </source>
</evidence>
<dbReference type="InterPro" id="IPR036097">
    <property type="entry name" value="HisK_dim/P_sf"/>
</dbReference>
<dbReference type="Gene3D" id="1.20.120.160">
    <property type="entry name" value="HPT domain"/>
    <property type="match status" value="1"/>
</dbReference>
<dbReference type="Pfam" id="PF00512">
    <property type="entry name" value="HisKA"/>
    <property type="match status" value="1"/>
</dbReference>
<evidence type="ECO:0000256" key="16">
    <source>
        <dbReference type="SAM" id="SignalP"/>
    </source>
</evidence>
<dbReference type="Gene3D" id="3.40.190.10">
    <property type="entry name" value="Periplasmic binding protein-like II"/>
    <property type="match status" value="2"/>
</dbReference>
<evidence type="ECO:0000256" key="12">
    <source>
        <dbReference type="ARBA" id="ARBA00023012"/>
    </source>
</evidence>
<feature type="domain" description="Histidine kinase" evidence="17">
    <location>
        <begin position="313"/>
        <end position="537"/>
    </location>
</feature>
<dbReference type="InterPro" id="IPR003594">
    <property type="entry name" value="HATPase_dom"/>
</dbReference>
<dbReference type="PROSITE" id="PS50110">
    <property type="entry name" value="RESPONSE_REGULATORY"/>
    <property type="match status" value="1"/>
</dbReference>
<dbReference type="SUPFAM" id="SSF47226">
    <property type="entry name" value="Histidine-containing phosphotransfer domain, HPT domain"/>
    <property type="match status" value="1"/>
</dbReference>
<evidence type="ECO:0000259" key="19">
    <source>
        <dbReference type="PROSITE" id="PS50894"/>
    </source>
</evidence>
<accession>A0A7X5UA60</accession>
<dbReference type="SUPFAM" id="SSF47384">
    <property type="entry name" value="Homodimeric domain of signal transducing histidine kinase"/>
    <property type="match status" value="1"/>
</dbReference>
<keyword evidence="21" id="KW-1185">Reference proteome</keyword>
<dbReference type="Pfam" id="PF01627">
    <property type="entry name" value="Hpt"/>
    <property type="match status" value="1"/>
</dbReference>
<evidence type="ECO:0000259" key="18">
    <source>
        <dbReference type="PROSITE" id="PS50110"/>
    </source>
</evidence>
<evidence type="ECO:0000256" key="9">
    <source>
        <dbReference type="ARBA" id="ARBA00022777"/>
    </source>
</evidence>
<gene>
    <name evidence="20" type="ORF">HBF25_10300</name>
</gene>